<gene>
    <name evidence="2" type="ORF">GRI44_08870</name>
</gene>
<proteinExistence type="predicted"/>
<reference evidence="2 3" key="1">
    <citation type="submission" date="2019-12" db="EMBL/GenBank/DDBJ databases">
        <title>Genomic-based taxomic classification of the family Erythrobacteraceae.</title>
        <authorList>
            <person name="Xu L."/>
        </authorList>
    </citation>
    <scope>NUCLEOTIDE SEQUENCE [LARGE SCALE GENOMIC DNA]</scope>
    <source>
        <strain evidence="2 3">KCTC 52259</strain>
    </source>
</reference>
<evidence type="ECO:0000313" key="2">
    <source>
        <dbReference type="EMBL" id="MXP14855.1"/>
    </source>
</evidence>
<dbReference type="AlphaFoldDB" id="A0A6L7GH88"/>
<dbReference type="RefSeq" id="WP_160601465.1">
    <property type="nucleotide sequence ID" value="NZ_WTYU01000002.1"/>
</dbReference>
<keyword evidence="1" id="KW-0472">Membrane</keyword>
<dbReference type="InterPro" id="IPR046572">
    <property type="entry name" value="DUF6632"/>
</dbReference>
<feature type="transmembrane region" description="Helical" evidence="1">
    <location>
        <begin position="7"/>
        <end position="25"/>
    </location>
</feature>
<feature type="transmembrane region" description="Helical" evidence="1">
    <location>
        <begin position="76"/>
        <end position="94"/>
    </location>
</feature>
<evidence type="ECO:0000256" key="1">
    <source>
        <dbReference type="SAM" id="Phobius"/>
    </source>
</evidence>
<feature type="transmembrane region" description="Helical" evidence="1">
    <location>
        <begin position="100"/>
        <end position="119"/>
    </location>
</feature>
<comment type="caution">
    <text evidence="2">The sequence shown here is derived from an EMBL/GenBank/DDBJ whole genome shotgun (WGS) entry which is preliminary data.</text>
</comment>
<protein>
    <submittedName>
        <fullName evidence="2">Uncharacterized protein</fullName>
    </submittedName>
</protein>
<sequence>MLGKYSYLQVALLVFGAIFCLIYPLGLVWPAGWKWHEGAPYVSQYYMMIVGVYATLGIFLIRAAGNPSAHRSLIQFTIWSSVVHALIMAVQAMGDPMHTGHLLGDVPALLLVALVLGVLSRGGATAANAAA</sequence>
<feature type="transmembrane region" description="Helical" evidence="1">
    <location>
        <begin position="45"/>
        <end position="64"/>
    </location>
</feature>
<name>A0A6L7GH88_9SPHN</name>
<dbReference type="Proteomes" id="UP000473531">
    <property type="component" value="Unassembled WGS sequence"/>
</dbReference>
<evidence type="ECO:0000313" key="3">
    <source>
        <dbReference type="Proteomes" id="UP000473531"/>
    </source>
</evidence>
<accession>A0A6L7GH88</accession>
<organism evidence="2 3">
    <name type="scientific">Allopontixanthobacter confluentis</name>
    <dbReference type="NCBI Taxonomy" id="1849021"/>
    <lineage>
        <taxon>Bacteria</taxon>
        <taxon>Pseudomonadati</taxon>
        <taxon>Pseudomonadota</taxon>
        <taxon>Alphaproteobacteria</taxon>
        <taxon>Sphingomonadales</taxon>
        <taxon>Erythrobacteraceae</taxon>
        <taxon>Allopontixanthobacter</taxon>
    </lineage>
</organism>
<dbReference type="OrthoDB" id="118744at2"/>
<keyword evidence="1" id="KW-0812">Transmembrane</keyword>
<dbReference type="EMBL" id="WTYU01000002">
    <property type="protein sequence ID" value="MXP14855.1"/>
    <property type="molecule type" value="Genomic_DNA"/>
</dbReference>
<keyword evidence="3" id="KW-1185">Reference proteome</keyword>
<dbReference type="Pfam" id="PF20337">
    <property type="entry name" value="DUF6632"/>
    <property type="match status" value="1"/>
</dbReference>
<keyword evidence="1" id="KW-1133">Transmembrane helix</keyword>